<dbReference type="InterPro" id="IPR013783">
    <property type="entry name" value="Ig-like_fold"/>
</dbReference>
<dbReference type="Gene3D" id="2.60.40.10">
    <property type="entry name" value="Immunoglobulins"/>
    <property type="match status" value="2"/>
</dbReference>
<organism evidence="5 6">
    <name type="scientific">Aquimarina hainanensis</name>
    <dbReference type="NCBI Taxonomy" id="1578017"/>
    <lineage>
        <taxon>Bacteria</taxon>
        <taxon>Pseudomonadati</taxon>
        <taxon>Bacteroidota</taxon>
        <taxon>Flavobacteriia</taxon>
        <taxon>Flavobacteriales</taxon>
        <taxon>Flavobacteriaceae</taxon>
        <taxon>Aquimarina</taxon>
    </lineage>
</organism>
<feature type="domain" description="Bacterial Ig-like" evidence="4">
    <location>
        <begin position="5955"/>
        <end position="6040"/>
    </location>
</feature>
<evidence type="ECO:0000256" key="2">
    <source>
        <dbReference type="SAM" id="Phobius"/>
    </source>
</evidence>
<evidence type="ECO:0000256" key="1">
    <source>
        <dbReference type="SAM" id="MobiDB-lite"/>
    </source>
</evidence>
<dbReference type="InterPro" id="IPR018247">
    <property type="entry name" value="EF_Hand_1_Ca_BS"/>
</dbReference>
<keyword evidence="2" id="KW-0812">Transmembrane</keyword>
<keyword evidence="2" id="KW-0472">Membrane</keyword>
<dbReference type="Pfam" id="PF19077">
    <property type="entry name" value="Big_13"/>
    <property type="match status" value="1"/>
</dbReference>
<dbReference type="PROSITE" id="PS00018">
    <property type="entry name" value="EF_HAND_1"/>
    <property type="match status" value="5"/>
</dbReference>
<dbReference type="InterPro" id="IPR006626">
    <property type="entry name" value="PbH1"/>
</dbReference>
<name>A0ABW5N8Y3_9FLAO</name>
<feature type="region of interest" description="Disordered" evidence="1">
    <location>
        <begin position="2319"/>
        <end position="2342"/>
    </location>
</feature>
<gene>
    <name evidence="5" type="ORF">ACFSTE_10960</name>
</gene>
<dbReference type="EMBL" id="JBHULX010000021">
    <property type="protein sequence ID" value="MFD2591344.1"/>
    <property type="molecule type" value="Genomic_DNA"/>
</dbReference>
<feature type="compositionally biased region" description="Acidic residues" evidence="1">
    <location>
        <begin position="5750"/>
        <end position="5759"/>
    </location>
</feature>
<feature type="region of interest" description="Disordered" evidence="1">
    <location>
        <begin position="5738"/>
        <end position="5779"/>
    </location>
</feature>
<feature type="non-terminal residue" evidence="5">
    <location>
        <position position="6040"/>
    </location>
</feature>
<keyword evidence="6" id="KW-1185">Reference proteome</keyword>
<dbReference type="Proteomes" id="UP001597459">
    <property type="component" value="Unassembled WGS sequence"/>
</dbReference>
<comment type="caution">
    <text evidence="5">The sequence shown here is derived from an EMBL/GenBank/DDBJ whole genome shotgun (WGS) entry which is preliminary data.</text>
</comment>
<protein>
    <submittedName>
        <fullName evidence="5">DUF4347 domain-containing protein</fullName>
    </submittedName>
</protein>
<dbReference type="RefSeq" id="WP_378298143.1">
    <property type="nucleotide sequence ID" value="NZ_JBHULX010000021.1"/>
</dbReference>
<feature type="transmembrane region" description="Helical" evidence="2">
    <location>
        <begin position="9"/>
        <end position="29"/>
    </location>
</feature>
<feature type="domain" description="DUF4347" evidence="3">
    <location>
        <begin position="72"/>
        <end position="164"/>
    </location>
</feature>
<dbReference type="InterPro" id="IPR044016">
    <property type="entry name" value="Big_13"/>
</dbReference>
<proteinExistence type="predicted"/>
<dbReference type="SMART" id="SM00710">
    <property type="entry name" value="PbH1"/>
    <property type="match status" value="12"/>
</dbReference>
<evidence type="ECO:0000259" key="4">
    <source>
        <dbReference type="Pfam" id="PF19077"/>
    </source>
</evidence>
<dbReference type="InterPro" id="IPR025592">
    <property type="entry name" value="DUF4347"/>
</dbReference>
<evidence type="ECO:0000259" key="3">
    <source>
        <dbReference type="Pfam" id="PF14252"/>
    </source>
</evidence>
<sequence>MSKKYVSSVFIFNLSTTIIVLSFSLLFGIRSTAQTSLAIIDKGIEEPKIIVNHLSVKKAIDVYSKEQFFESKAPEEIQVFSHARPGELFLEGKWHKKEEIVDWFLSLAIDRAAIKNLSIYGCNFAKGTVGKETIQYLEEQLSLSVAASTDITGAGGNWKLEIGEAINPVQVSNYEYSFQNIGGTVNSYASVTGISGTTFTVDDATGYTSGDLVMIIQMQGAIINTTDDENYGSVIDNNGVGSYELVNIASVTSNDISFASITNSYNVNNTIQIIKVPDYSTNALTTVTSEITGVAFDGTKGGVIALKADVLQLDANINMSNSGFRGGAVNLTDSSVLGYIGTSGAQKGEGVAKFTVGDRKRGKQANGGGAGNWVNAAGAGGGNFGVGGRGGEYAGSNVIQSGGIGGDAFGGCGSSLGGQTPTVVRYPIMGGGGGAGDSNDAGVSIGGIGGGIIFVFANEINGNGGSILANGENGDQSSAGDGSAGGGAGGTFYTDATTFSGTIPVSLKGGNGGNATSNHSSGGGGGGGALFLNGSSIPAAISLNASGGSHGTGSTSTTPQDGFSGGLVNVNQVLPPEIGDNQTFSLVIGSITNGDVLTGVSDPGNGIVDATVSSGSTLANWAIVGPSELSGIFQISATTGELSVANSSVLTIPRDYTIYVQVENATGEISCVKPITIDVDCEYGSINNPQNATGATPNANTSWGSIDGASGAPDITSVATDVIANRTSIYNTTATVLTYTDTFSGGSEITIYARRWSGYARGMTIAFSEDNITYTSESYEITPTSQTDGVYDVLTYTIPTTVGSNYQYVRLSPAGGTSSLLLIDAVSVSKNECFTCPAGVNSPALSATDISNSCPVRTFDLTSITASNGLVNTIVTWHTGTPATNANKISDPTAVNEGIYYAAFYNAANDCYSGENGEGTTLVEARGDLDCDGILNRTDIDDDNDGALDTTEYGNYTSTCLGEVSVLNGSMDGTASTMPNGTIPADWTAVNTTDLGDASSTVDGVAGLLEASPDGGTFVRMVGNSDDYVESISQTINELQIGETYYVGFHQGLIRNWAQNSGYIDVTFAGTTISSPLMELPSTNPSFTGWETVYIGPFTATATSHTLQFTAISTTISSYADVTIDGVSICNAVDYSYRDTDGDSIPDYLDLDSDGDGCSDSVEAGNTLVTNNDIVNSNTGTDANNNGLLDQFEDGTTGTINYASTYYYALSGVTNVCADTDGDGIGDLTDIDDDNDGVLDTTELGCGNGAAEVTNSVLTAGSQQIEGTFTNGSGIADFDIQFTNLSAALVAANIVPVEGGIHYVVDDTNLGDYETTIAITPQTGGVLQSIEWGPNLLGNTDAENDNDEQTITLTWNPAVTAVVVDPDNQLDIADGTIINSGQAIFQGAEYENAAPPTWKIVFNTNLLPSRFEINASHVALAGIADLRDEGFSIIANVCNEVNTDGDALINSLDLDSDADGCSDGVEAGNTTVANNDIVNYNTGTDANGNGLLDQFEDGTTGTINYVDTYKIYANSSNLSLCADTDGDGVNDLTDIDDDNDGILDKDESPDCFYTETEIGEIVKITSTLTSPDDDQSDGDIQILHDGVSSYTFNFNASQNIIGSEFFRIEYPSLVQLADITLVSNTTWGAGVTTKLQGSLDGINWVDISAITDMATTANKVFTITDTNKYKYYRVLGETGTTTVASATIGEITSNVASGYVKSLHPKENCTIDTDGDNSYNHVDLDSDGDGCSDGVESGNTLISDNDIVNYNTGTDANSNGLLDEFEDGTTGNINYTSTYRYATNSERTNCVDTDGDNVGDLTDIDDDNDGILDIHESIAGPSGCTPIVSSYSDFSLTGNKFAGRLNVDGVYVADVEFDIPPGQTPSNTVQASTTQLQNSSKVTYSTTQSVAYDSLQVSIKLKPLPGQSIKAIFRIFIPGTSGWTNHQGAHRMWLPALPNGDPNVASFTELNEFVNEFDGTSDYHSGDLMTNPSTAPANAGYLDIYVEADENNPYTFYYTQYDIYGTTYANESIDIDLPVCSPVQIPPTDIDTDGDTIPDRLDLDSDGDGCSDSVEAGNTALGGNDITNYPTGTDANNNGLLDIYENGTSGDINYESTYDLYAITENIDGCADTDGDGIVDLVDLDDDNDGVLDEIESSDCYYTIDEINQIEKITTNLISPDDDQSDGDIQLLHDGASTYTFNFNAGQNIAGEELFKIEYPSLVQLADVTLVNNTTWGAGVTAKLQGSIDGNTWVDASAAVDMATTSDKVFTSSNSNEYKYYRILGVNGGATVASTTIGEITSTVASGYVRGLHPKATCTSDSDGDAILNHLDLDSDGDGCSDGVESGNTSVANNDTTNYNTGTDANGNGLLDQFENGATGTLNYTVTYFYATSSVLNACADTDGDGVNDLIDIDDDNDGALDTMELSCGVGTATVTNTVLTAGSQQIQGTFVNGVSIADYDIQFTNLSAALVAANIVPVAGGLHYIVDDTNLGDYEATMTITPQSGSLLETVEWGPNLLGNTDAENDNDEQTITLSWEPAVTARVVDPDNQLDIADGTIISPGQVIFQGAEYENGAPPTWKIVFDTNLLPITFQINASHVALAGVADLRDEGFSLVANVCYLENTDGDATINSLDLDSDGDGCGDGVEVGNALVPNDDIVNYNTGTDSNNNGLLDQFEDGTTGSINYNSTYSYATNNLLNVCADTDGDGVGDLLDIDDDNDGVLDVDEGSNCNTGVDLGVDGTFEDLAGVASTDAYNSNVTAGGWNNGTGSSDSWQSPMPTTGSGTWGGIADGTPSSPDGGVFVGGWTNDAGTGESFYTDISGLTIGQEYTVVFYQAHAGIEGTTALNDNARYDILFGSETKASNEQPYLGEGNQIWEEQRLLFTATGETQRLEFFAHSGSDNHVGGSAAYNYPVVDGVRILEGDQVVPIVGGCISIDTDGDTIPDHLDLDSDGDGCSDSVEAGNTAIASNDITNYNTGTDANQNGLLDQFEDGTTGNINYTSTYAQYGLSDFLSVCADTDGDGINDLSDLDDDNDGVLDAVESSSCYYAENEVAFNNATTTLTNYSTNAAYQFSELYDGVTNDIAAYGALNTDITGETVYELDLEFPVELSEIDVIFNYSIFRTSATFKWQGYNGSTWVDVTGVLSETETTNNTYTYTLTPTGQVYTKYRVLGISGTTYYNRIYEIVPKVDSSTYQPSLYPKYNCSVDTDTDSTYNHLDLDSDGDGCSDSVEAGNTLVPNNNTSTYNTGADANSNGLLDQFEDGTTGNINYTSTYSYATDNTLSVCVDTDGDGVGDLIDIDDDNDGILDNQESTNGRSCFSCEFDPEYQYVSWVDAPYVNNGYTEIDGVVTVKGELVNVTVASSILHGFDGPFQTDDFCPPVNTTNVSISSNHVGAHTIDFDKPVLNPRLMMSSMNTGATFPHDVIIIQGGVATVGNSIAGCECDATVIFPGVYNQIAWTGGGSEFRMSISVALENVMPTGTTPYIQTGITAGDCTDIFTDKDTDGDSIPDRLDLDSDGDGCSDSVEGGNTIIANNDTTNYNTGTDANNNGLLDQFEDGTTGNINYTSTYTQYALSDFLNFCADTDGDGVNDLVDLDDDNDGALDATESPDCYYTESEIAIPAEVTTELTTRSNEGIERSFDNDSATYSSFNPTQNIVNVTLFEITPAAPIAISAVNFEMVSWYMTSNASSTVKLQGYNGSTWVDLSVAEAHNTVANGTDTFVNTINPNTVYEKYRIYGVAGTNYYSGVREITFDINNFVSELYPKSSCSTDSDGDTVYNHLDLDSDGDGCSDSVEAGNTLATNNDIVNFNTGADANNNGLLDQFEDGTTGNINYTSTYHYATTNLANACSDTDGDGVNDLADIDDDNDGILDTQELSCGTGAAAVTNTVLTAGSQQIEGTFTKGSGIADFNIQFNNLSAALVAANIVPVAGGLHYVVDDTNLGDYEAMMTITPQAGGMIESVEWGPNLLGNTDAENDNDEQTITLTWTPTITATVVDPDNQLDIADGTIINSGQAIFQAAEYENAVPPTWKIIFNTNLLPTEFSLTTSHVALAGVADLRDEGFSLVANVCYSENTDGDALINSLDLDSDGDGCSDSVETSNTPIANNDITNFNTGTDANNNGLLDQFEDGTTGNINYISTYYFATTDTANACTDTDGDGIGDLVDIDDDNDGVLDIDECDAIPTITNGDFATNDATGWTISPSLGSASSGRYIVNNDTNWEVSLTQSVTVSPGDEITITMDLGSLSASAAYETQDGFDVYIGDQLLGTAPGNIGSTMTEYSFSGISSVSGAVDLKIVMRHMHIGNNDLYLDNVQFSSYNSPTCATDTDGDTIPDRLDLDSDGDGCSDSVEAGNTSIVNNDIVNYNTGTDANNNGLLDQFEDGTTGNINYTSTYNQYALSDFLSVCADSDGDGINDLSDLDDDNDGVLDAVESPSCYYDSSEVAIVNVTTSLTNYSTNAAYQFSELYDGVMNDIASYGALNTDITGETVYELEMAFPVELSEIDVVFNYSIFRTAATFKWQGYDGSNWTDVTGVLNETETTNNTYTYTLTQTGQKYTRYRLLGVSGTSYYNRIYEIVPKVGTSYKPSLHPKNSCSEDADTDTVYNHLDLDSDGDGCSDSVEAGNTLVTNNDITNYNTGTDANNNGLLDQFEDGTTGNINYTSTYGYAIDNLLSVCLDTDGDGVGDLIDIDDDNDGILDVDEGECLSANVSFSFDSTSESWEIVDSVGTDPANHNTDAAVSCLLGNVANSPSGGGYLIQFDRGSNNTDFQSPNNMNRDALATLGGNFSFEWINATMDGSGSQSITSLTLVLSGGGTQVTTELSVTGLANTGWQSFSVPLTVAEWGASLATVLADLDQIKIEVETITGAVSDCGAGGEFFGIDFVNFGCSENLDTDNDTIPNHLDLDSDGDGCSDSVEAGNTLVASNDTTNYNTGTDANLNGLLDQFEDGTTGNINYASTYAQYGLSNFLNACTDTDEDGINDLSDIDDDNDGVLDAVESPSCYYTASEVAITDVTTTLTNYSTNAAYQFSELYDGVLNDIASYGALNTDITGETVYELEMAFPVELSEIDVVFNYSIFRTSATFKWQGYNGTNWVDVTGVLNETETTNNTYTYTLTQTGQKYSRYRLLGVSGATYYNRIYEIVPKVATTFKPSLHPKENCSVDNDSDTAYNHLDLDSDGDGCSDSVEAGNTVIANNDIVNYNTGTDANGNGLLDQFEDGTTGTINYTSTYNEYALDDTQNACTDTDGDGVADVVDIDDDNDGILDTDEQDCNVIETTNPGDMTWHGTAAANVSSPVSTTLDVTGAAWSTAYSDQTFTLPLVMEGTVTSASNGMIGFFPVSGTEITGATWDDKGYKFQFNGSNGMYVRHGATVSGWHAPSIVGTTFRLEVDAAGNMTYIHNGSTVYTGTIPLEDYKITVSRGAFTIENFTVSGKSDTCANIDTDGDTIPDHLELDSDDDGCSDANEAYGLYNADGGDGGQYGTGDPLTVAEGEVNADGSVIAAAYDTGVVAAVTDNTDSSVCPTDTDRDGVPDIVDLDDDNDGILDINELGTCEPSSILSLEGYFATVYDAAVFDAWTEVSSSTSFPTASYTEIGRFTYSEFAGTNQAFNINFSGWGSAVSNSNVDIDDYTGTILADGEDDFAILFKKEIRTEEVGTYQIDLTNGDDHILIYKNGTKIGQQQNVYSGAPHINFVSVSLNEGDILEILLVEEFVFNTAIDVNITKTSGACMLDTDGDLIPNHLDLDSENDGIPDNIEAQSTTGYIAPSGNDTDNDGLDDAYEGSGNEGLTPVNTDGTDEPDYLDLDSDNDGATDTTEAGLTLSGTVGVNGLDNSYDNGDSYADVNGSFDNTQTDNFPDADGDVNSGGDVDYRDIVTPTVVSQTTNDTTPVITGTHDSSTTLTVIVDGVTYSEGDGNLVDNGDDTWSLTIPAGNEISPDGTYDVTATSISGSISVSDTTSGELTIDTVAPTVPTVVSQTTNDTTPVITGTADSSDSLTVTVDGVTYSEGDGNLVDNGDNTWSLTIPAGNEISPDGTYDVTATATDTAGNTATDTTSGELTIDT</sequence>
<accession>A0ABW5N8Y3</accession>
<dbReference type="Gene3D" id="2.60.120.260">
    <property type="entry name" value="Galactose-binding domain-like"/>
    <property type="match status" value="1"/>
</dbReference>
<evidence type="ECO:0000313" key="5">
    <source>
        <dbReference type="EMBL" id="MFD2591344.1"/>
    </source>
</evidence>
<reference evidence="6" key="1">
    <citation type="journal article" date="2019" name="Int. J. Syst. Evol. Microbiol.">
        <title>The Global Catalogue of Microorganisms (GCM) 10K type strain sequencing project: providing services to taxonomists for standard genome sequencing and annotation.</title>
        <authorList>
            <consortium name="The Broad Institute Genomics Platform"/>
            <consortium name="The Broad Institute Genome Sequencing Center for Infectious Disease"/>
            <person name="Wu L."/>
            <person name="Ma J."/>
        </authorList>
    </citation>
    <scope>NUCLEOTIDE SEQUENCE [LARGE SCALE GENOMIC DNA]</scope>
    <source>
        <strain evidence="6">KCTC 42423</strain>
    </source>
</reference>
<evidence type="ECO:0000313" key="6">
    <source>
        <dbReference type="Proteomes" id="UP001597459"/>
    </source>
</evidence>
<feature type="compositionally biased region" description="Low complexity" evidence="1">
    <location>
        <begin position="2332"/>
        <end position="2342"/>
    </location>
</feature>
<dbReference type="Pfam" id="PF14252">
    <property type="entry name" value="DUF4347"/>
    <property type="match status" value="1"/>
</dbReference>
<keyword evidence="2" id="KW-1133">Transmembrane helix</keyword>